<dbReference type="SUPFAM" id="SSF52540">
    <property type="entry name" value="P-loop containing nucleoside triphosphate hydrolases"/>
    <property type="match status" value="1"/>
</dbReference>
<dbReference type="InterPro" id="IPR027417">
    <property type="entry name" value="P-loop_NTPase"/>
</dbReference>
<dbReference type="CDD" id="cd03214">
    <property type="entry name" value="ABC_Iron-Siderophores_B12_Hemin"/>
    <property type="match status" value="1"/>
</dbReference>
<dbReference type="AlphaFoldDB" id="A0A497ESV6"/>
<dbReference type="FunFam" id="3.40.50.300:FF:000134">
    <property type="entry name" value="Iron-enterobactin ABC transporter ATP-binding protein"/>
    <property type="match status" value="1"/>
</dbReference>
<protein>
    <submittedName>
        <fullName evidence="6">Heme ABC transporter ATP-binding protein</fullName>
    </submittedName>
</protein>
<dbReference type="PANTHER" id="PTHR42794">
    <property type="entry name" value="HEMIN IMPORT ATP-BINDING PROTEIN HMUV"/>
    <property type="match status" value="1"/>
</dbReference>
<dbReference type="EMBL" id="QMQX01000091">
    <property type="protein sequence ID" value="RLE51687.1"/>
    <property type="molecule type" value="Genomic_DNA"/>
</dbReference>
<evidence type="ECO:0000313" key="9">
    <source>
        <dbReference type="Proteomes" id="UP000278475"/>
    </source>
</evidence>
<reference evidence="8 9" key="1">
    <citation type="submission" date="2018-06" db="EMBL/GenBank/DDBJ databases">
        <title>Extensive metabolic versatility and redundancy in microbially diverse, dynamic hydrothermal sediments.</title>
        <authorList>
            <person name="Dombrowski N."/>
            <person name="Teske A."/>
            <person name="Baker B.J."/>
        </authorList>
    </citation>
    <scope>NUCLEOTIDE SEQUENCE [LARGE SCALE GENOMIC DNA]</scope>
    <source>
        <strain evidence="7">B34_G17</strain>
        <strain evidence="6">B66_G16</strain>
    </source>
</reference>
<evidence type="ECO:0000313" key="6">
    <source>
        <dbReference type="EMBL" id="RLE50425.1"/>
    </source>
</evidence>
<comment type="caution">
    <text evidence="6">The sequence shown here is derived from an EMBL/GenBank/DDBJ whole genome shotgun (WGS) entry which is preliminary data.</text>
</comment>
<dbReference type="GO" id="GO:0016887">
    <property type="term" value="F:ATP hydrolysis activity"/>
    <property type="evidence" value="ECO:0007669"/>
    <property type="project" value="InterPro"/>
</dbReference>
<accession>A0A497ESV6</accession>
<organism evidence="6 9">
    <name type="scientific">Thermoproteota archaeon</name>
    <dbReference type="NCBI Taxonomy" id="2056631"/>
    <lineage>
        <taxon>Archaea</taxon>
        <taxon>Thermoproteota</taxon>
    </lineage>
</organism>
<dbReference type="PROSITE" id="PS50893">
    <property type="entry name" value="ABC_TRANSPORTER_2"/>
    <property type="match status" value="1"/>
</dbReference>
<dbReference type="SMART" id="SM00382">
    <property type="entry name" value="AAA"/>
    <property type="match status" value="1"/>
</dbReference>
<evidence type="ECO:0000313" key="7">
    <source>
        <dbReference type="EMBL" id="RLE51687.1"/>
    </source>
</evidence>
<dbReference type="EMBL" id="QMQV01000006">
    <property type="protein sequence ID" value="RLE50425.1"/>
    <property type="molecule type" value="Genomic_DNA"/>
</dbReference>
<dbReference type="Pfam" id="PF00005">
    <property type="entry name" value="ABC_tran"/>
    <property type="match status" value="1"/>
</dbReference>
<evidence type="ECO:0000256" key="3">
    <source>
        <dbReference type="ARBA" id="ARBA00022840"/>
    </source>
</evidence>
<keyword evidence="1" id="KW-0813">Transport</keyword>
<dbReference type="InterPro" id="IPR003439">
    <property type="entry name" value="ABC_transporter-like_ATP-bd"/>
</dbReference>
<evidence type="ECO:0000313" key="8">
    <source>
        <dbReference type="Proteomes" id="UP000272051"/>
    </source>
</evidence>
<gene>
    <name evidence="6" type="ORF">DRJ31_01440</name>
    <name evidence="7" type="ORF">DRJ33_05400</name>
</gene>
<dbReference type="GO" id="GO:0005524">
    <property type="term" value="F:ATP binding"/>
    <property type="evidence" value="ECO:0007669"/>
    <property type="project" value="UniProtKB-KW"/>
</dbReference>
<dbReference type="Gene3D" id="3.40.50.300">
    <property type="entry name" value="P-loop containing nucleotide triphosphate hydrolases"/>
    <property type="match status" value="1"/>
</dbReference>
<evidence type="ECO:0000259" key="5">
    <source>
        <dbReference type="PROSITE" id="PS50893"/>
    </source>
</evidence>
<feature type="domain" description="ABC transporter" evidence="5">
    <location>
        <begin position="6"/>
        <end position="242"/>
    </location>
</feature>
<evidence type="ECO:0000256" key="4">
    <source>
        <dbReference type="ARBA" id="ARBA00022967"/>
    </source>
</evidence>
<dbReference type="Proteomes" id="UP000272051">
    <property type="component" value="Unassembled WGS sequence"/>
</dbReference>
<evidence type="ECO:0000256" key="2">
    <source>
        <dbReference type="ARBA" id="ARBA00022741"/>
    </source>
</evidence>
<keyword evidence="3 6" id="KW-0067">ATP-binding</keyword>
<dbReference type="InterPro" id="IPR017871">
    <property type="entry name" value="ABC_transporter-like_CS"/>
</dbReference>
<name>A0A497ESV6_9CREN</name>
<evidence type="ECO:0000256" key="1">
    <source>
        <dbReference type="ARBA" id="ARBA00022448"/>
    </source>
</evidence>
<sequence length="420" mass="45974">MTKVKIKVLGVDCYYGAIKALERVTLEVHEGEFLGIVGPNGSGKTTLIRAIAKILKPKIGAIFLDEEDISNVSGVELAKKVAVVPQETAVTFSFTALDIVLMGRNPHLSKFSFERKEDFDIAKWAMELTNTWHLANRPITELSGGEKQRVIIARALAQKPRVMMLDEPTSHLDISHQIEILELLKKLCLEERLTVIAVFHDLNLAARYCDRMALMHQGKIIAVGSPEEVLTAENIEKAFSVKVEVRRHPTTGALYVVPLQLSRDKPAEKRGKVHLICGGGCGAQIMAILAGKGFEVTVGVVNLLDDDYKAAQSLGLEVAAEAPFSPISDLTYSQALNMALKADVVLVANVPFGYGNLKNLELALEALKRGKKVILIGKSLEGRDYTENRASKLYLELVDSGAVTVENLDDALKVLNQLLD</sequence>
<proteinExistence type="predicted"/>
<dbReference type="PANTHER" id="PTHR42794:SF1">
    <property type="entry name" value="HEMIN IMPORT ATP-BINDING PROTEIN HMUV"/>
    <property type="match status" value="1"/>
</dbReference>
<dbReference type="NCBIfam" id="NF010068">
    <property type="entry name" value="PRK13548.1"/>
    <property type="match status" value="1"/>
</dbReference>
<keyword evidence="4" id="KW-1278">Translocase</keyword>
<keyword evidence="2" id="KW-0547">Nucleotide-binding</keyword>
<dbReference type="InterPro" id="IPR003593">
    <property type="entry name" value="AAA+_ATPase"/>
</dbReference>
<dbReference type="Proteomes" id="UP000278475">
    <property type="component" value="Unassembled WGS sequence"/>
</dbReference>
<dbReference type="PROSITE" id="PS00211">
    <property type="entry name" value="ABC_TRANSPORTER_1"/>
    <property type="match status" value="1"/>
</dbReference>